<sequence>MKVGTAAGFGGFMLYLVRHGEAAASWGNHPNPGLSDLGHRQAESAATELHALGVSHIVSSPMQRCRETARPLEARLGLTASIIEEVSEISTPKDIHDRVEWLRVFMGGTWENEASTHRAWRDAMIARLEGLSDNTVVFTHFVAINAVVSKLQQRAETLVFRPTYCSVTTLERSAEGLKIQQLGSESETRVL</sequence>
<dbReference type="InterPro" id="IPR029033">
    <property type="entry name" value="His_PPase_superfam"/>
</dbReference>
<dbReference type="InterPro" id="IPR051710">
    <property type="entry name" value="Phosphatase_SH3-domain"/>
</dbReference>
<evidence type="ECO:0000313" key="1">
    <source>
        <dbReference type="EMBL" id="CUS55677.1"/>
    </source>
</evidence>
<proteinExistence type="predicted"/>
<dbReference type="SMART" id="SM00855">
    <property type="entry name" value="PGAM"/>
    <property type="match status" value="1"/>
</dbReference>
<dbReference type="SUPFAM" id="SSF53254">
    <property type="entry name" value="Phosphoglycerate mutase-like"/>
    <property type="match status" value="1"/>
</dbReference>
<dbReference type="Pfam" id="PF00300">
    <property type="entry name" value="His_Phos_1"/>
    <property type="match status" value="1"/>
</dbReference>
<dbReference type="EMBL" id="CZQD01000005">
    <property type="protein sequence ID" value="CUS55677.1"/>
    <property type="molecule type" value="Genomic_DNA"/>
</dbReference>
<organism evidence="1">
    <name type="scientific">hydrothermal vent metagenome</name>
    <dbReference type="NCBI Taxonomy" id="652676"/>
    <lineage>
        <taxon>unclassified sequences</taxon>
        <taxon>metagenomes</taxon>
        <taxon>ecological metagenomes</taxon>
    </lineage>
</organism>
<dbReference type="CDD" id="cd07067">
    <property type="entry name" value="HP_PGM_like"/>
    <property type="match status" value="1"/>
</dbReference>
<dbReference type="AlphaFoldDB" id="A0A160TYG1"/>
<dbReference type="PANTHER" id="PTHR16469">
    <property type="entry name" value="UBIQUITIN-ASSOCIATED AND SH3 DOMAIN-CONTAINING BA-RELATED"/>
    <property type="match status" value="1"/>
</dbReference>
<gene>
    <name evidence="1" type="ORF">MGWOODY_Hyp1042</name>
</gene>
<evidence type="ECO:0008006" key="2">
    <source>
        <dbReference type="Google" id="ProtNLM"/>
    </source>
</evidence>
<dbReference type="InterPro" id="IPR013078">
    <property type="entry name" value="His_Pase_superF_clade-1"/>
</dbReference>
<dbReference type="Gene3D" id="3.40.50.1240">
    <property type="entry name" value="Phosphoglycerate mutase-like"/>
    <property type="match status" value="1"/>
</dbReference>
<dbReference type="PANTHER" id="PTHR16469:SF27">
    <property type="entry name" value="UBIQUITIN-ASSOCIATED AND SH3 DOMAIN-CONTAINING BA-RELATED"/>
    <property type="match status" value="1"/>
</dbReference>
<reference evidence="1" key="1">
    <citation type="submission" date="2015-10" db="EMBL/GenBank/DDBJ databases">
        <authorList>
            <person name="Gilbert D.G."/>
        </authorList>
    </citation>
    <scope>NUCLEOTIDE SEQUENCE</scope>
</reference>
<accession>A0A160TYG1</accession>
<protein>
    <recommendedName>
        <fullName evidence="2">Histidine phosphatase family protein</fullName>
    </recommendedName>
</protein>
<name>A0A160TYG1_9ZZZZ</name>